<dbReference type="Pfam" id="PF02195">
    <property type="entry name" value="ParB_N"/>
    <property type="match status" value="1"/>
</dbReference>
<accession>A0AAE5BVJ7</accession>
<dbReference type="EMBL" id="JAABNR010000016">
    <property type="protein sequence ID" value="NBZ89016.1"/>
    <property type="molecule type" value="Genomic_DNA"/>
</dbReference>
<gene>
    <name evidence="3" type="ORF">GV832_15600</name>
</gene>
<dbReference type="SMART" id="SM00470">
    <property type="entry name" value="ParB"/>
    <property type="match status" value="1"/>
</dbReference>
<proteinExistence type="inferred from homology"/>
<name>A0AAE5BVJ7_9RHOB</name>
<evidence type="ECO:0000256" key="1">
    <source>
        <dbReference type="ARBA" id="ARBA00006295"/>
    </source>
</evidence>
<dbReference type="CDD" id="cd16406">
    <property type="entry name" value="ParB_N_like"/>
    <property type="match status" value="1"/>
</dbReference>
<dbReference type="RefSeq" id="WP_112312842.1">
    <property type="nucleotide sequence ID" value="NZ_JAABNR010000016.1"/>
</dbReference>
<reference evidence="3" key="1">
    <citation type="submission" date="2020-01" db="EMBL/GenBank/DDBJ databases">
        <authorList>
            <person name="Chen W.-M."/>
        </authorList>
    </citation>
    <scope>NUCLEOTIDE SEQUENCE</scope>
    <source>
        <strain evidence="3">CYK-10</strain>
    </source>
</reference>
<comment type="caution">
    <text evidence="3">The sequence shown here is derived from an EMBL/GenBank/DDBJ whole genome shotgun (WGS) entry which is preliminary data.</text>
</comment>
<evidence type="ECO:0000313" key="3">
    <source>
        <dbReference type="EMBL" id="NBZ89016.1"/>
    </source>
</evidence>
<protein>
    <submittedName>
        <fullName evidence="3">ParB N-terminal domain-containing protein</fullName>
    </submittedName>
</protein>
<dbReference type="FunFam" id="1.10.10.2830:FF:000001">
    <property type="entry name" value="Chromosome partitioning protein ParB"/>
    <property type="match status" value="1"/>
</dbReference>
<comment type="similarity">
    <text evidence="1">Belongs to the ParB family.</text>
</comment>
<dbReference type="Gene3D" id="3.90.1530.30">
    <property type="match status" value="1"/>
</dbReference>
<dbReference type="AlphaFoldDB" id="A0AAE5BVJ7"/>
<dbReference type="PANTHER" id="PTHR33375">
    <property type="entry name" value="CHROMOSOME-PARTITIONING PROTEIN PARB-RELATED"/>
    <property type="match status" value="1"/>
</dbReference>
<dbReference type="GO" id="GO:0007059">
    <property type="term" value="P:chromosome segregation"/>
    <property type="evidence" value="ECO:0007669"/>
    <property type="project" value="TreeGrafter"/>
</dbReference>
<organism evidence="3 4">
    <name type="scientific">Stagnihabitans tardus</name>
    <dbReference type="NCBI Taxonomy" id="2699202"/>
    <lineage>
        <taxon>Bacteria</taxon>
        <taxon>Pseudomonadati</taxon>
        <taxon>Pseudomonadota</taxon>
        <taxon>Alphaproteobacteria</taxon>
        <taxon>Rhodobacterales</taxon>
        <taxon>Paracoccaceae</taxon>
        <taxon>Stagnihabitans</taxon>
    </lineage>
</organism>
<dbReference type="InterPro" id="IPR050336">
    <property type="entry name" value="Chromosome_partition/occlusion"/>
</dbReference>
<sequence length="726" mass="78300">MAKAAQNVTLSPSRDIAFDRLVLSQSNVRRIKSGMSVEELAEDIARRGLLQSLNVRPVLDEAGGETGKFEIPAGGRRFQALSLLVKQKRLAKTAPIPCIVRDAGSAILAEDDSLAENMQRVALHPLDQFRAFAALREKGLGDEAIAAAFFVTPHVVRQRLKLTSVAPALLDVYAEDGMTLEQLMAFTVTSDTARQLQVWEAVKGSWNKEPYAIRRMLTETSVRASDRRAVFVGIEAYEAAGGTVARDLFQGDDGGWLEDVALLERLVGEKLQAVAQALVAEGWKWVEVAADLPYGFGYGLRRLSGEAAAMSEAEAAEHAKLLAEYQALDAEWSEADEIPADIDARLSELADAMEALETRPVIFDPVEIGRAGVFVTFDREGKLVLHRGYVRPEDEAPIETGVNPDDGIDHGASDGQGAAISAYGTVITSAGQPLSALPDEEDDGALKPLPERLVMELTAHRTLALREALGRSPEVALTLLLLKLVTDTFRTSSSSGSCLEASVRPVYMAAQAPDLKDSAVAQAIEERHAAWETELPLGDDAGLWDYLTALDAASRLSLLAHCLSQGVNALHERVNPYGAGISASGLTRRMKHADMLAKAVDLDMVEAGWEPTAENYLSRVPKVRIVEAVREAKGEGAAQLIDHLKKTEMATEAERLLKGSGWLPEVLRRADLVALQGEASTEGQGGDVGDRDDLTADPVETLEDIDLPAFLVSDLPPETAQMIAAE</sequence>
<dbReference type="PANTHER" id="PTHR33375:SF7">
    <property type="entry name" value="CHROMOSOME 2-PARTITIONING PROTEIN PARB-RELATED"/>
    <property type="match status" value="1"/>
</dbReference>
<dbReference type="SUPFAM" id="SSF110849">
    <property type="entry name" value="ParB/Sulfiredoxin"/>
    <property type="match status" value="1"/>
</dbReference>
<dbReference type="SUPFAM" id="SSF109709">
    <property type="entry name" value="KorB DNA-binding domain-like"/>
    <property type="match status" value="1"/>
</dbReference>
<dbReference type="GO" id="GO:0005694">
    <property type="term" value="C:chromosome"/>
    <property type="evidence" value="ECO:0007669"/>
    <property type="project" value="TreeGrafter"/>
</dbReference>
<dbReference type="Proteomes" id="UP001193501">
    <property type="component" value="Unassembled WGS sequence"/>
</dbReference>
<evidence type="ECO:0000313" key="4">
    <source>
        <dbReference type="Proteomes" id="UP001193501"/>
    </source>
</evidence>
<feature type="domain" description="ParB-like N-terminal" evidence="2">
    <location>
        <begin position="14"/>
        <end position="118"/>
    </location>
</feature>
<evidence type="ECO:0000259" key="2">
    <source>
        <dbReference type="SMART" id="SM00470"/>
    </source>
</evidence>
<dbReference type="FunFam" id="3.90.1530.30:FF:000002">
    <property type="entry name" value="Chromosome partitioning protein ParB"/>
    <property type="match status" value="1"/>
</dbReference>
<dbReference type="InterPro" id="IPR036086">
    <property type="entry name" value="ParB/Sulfiredoxin_sf"/>
</dbReference>
<keyword evidence="4" id="KW-1185">Reference proteome</keyword>
<dbReference type="Gene3D" id="1.10.10.2830">
    <property type="match status" value="1"/>
</dbReference>
<dbReference type="InterPro" id="IPR003115">
    <property type="entry name" value="ParB_N"/>
</dbReference>